<sequence length="327" mass="35949">MSSTAAVAPLPAIDIDQPKYDQSTYINRAKHFFLLTNPLNLLATNEELERAKRIVHSYRAGKPVQECGSVEELWRAKYLYDSAFHPETGEKSLIIGRMSAQVPMNTLITGCMLSFYKTTPAVVFWQWVNQTFNAVVNYTNRSGSTPISKEQLLTSYVLATGGALTTALSLNRLVKNLNPLIGRLVPLAAVAAANCINVPMMRMQELKNGVTLLDEMNNELGVSKKAAAVGITAVVASRIAMAAPGMVLTPLLIQSLEKRGFLKRFPKASAPIQTLFCGFVLIFATPLGCAFFSQRAAIGVDRLEDEVQQDIKKHNAELKEVWFNKGL</sequence>
<evidence type="ECO:0000256" key="3">
    <source>
        <dbReference type="ARBA" id="ARBA00022448"/>
    </source>
</evidence>
<evidence type="ECO:0000256" key="6">
    <source>
        <dbReference type="ARBA" id="ARBA00022989"/>
    </source>
</evidence>
<keyword evidence="7 9" id="KW-0496">Mitochondrion</keyword>
<dbReference type="EMBL" id="GDHF01025855">
    <property type="protein sequence ID" value="JAI26459.1"/>
    <property type="molecule type" value="Transcribed_RNA"/>
</dbReference>
<keyword evidence="6 9" id="KW-1133">Transmembrane helix</keyword>
<evidence type="ECO:0000256" key="7">
    <source>
        <dbReference type="ARBA" id="ARBA00023128"/>
    </source>
</evidence>
<comment type="similarity">
    <text evidence="2 9">Belongs to the sideroflexin family.</text>
</comment>
<evidence type="ECO:0000256" key="1">
    <source>
        <dbReference type="ARBA" id="ARBA00004225"/>
    </source>
</evidence>
<evidence type="ECO:0000256" key="8">
    <source>
        <dbReference type="ARBA" id="ARBA00023136"/>
    </source>
</evidence>
<evidence type="ECO:0000256" key="4">
    <source>
        <dbReference type="ARBA" id="ARBA00022692"/>
    </source>
</evidence>
<feature type="transmembrane region" description="Helical" evidence="9">
    <location>
        <begin position="272"/>
        <end position="292"/>
    </location>
</feature>
<gene>
    <name evidence="11" type="primary">Sfxn1_0</name>
    <name evidence="10" type="synonym">Sfxn1_1</name>
    <name evidence="11" type="ORF">c0_g1_i1</name>
    <name evidence="10" type="ORF">c0_g1_i3</name>
</gene>
<name>A0A0K8UNV1_BACLA</name>
<proteinExistence type="inferred from homology"/>
<feature type="transmembrane region" description="Helical" evidence="9">
    <location>
        <begin position="226"/>
        <end position="252"/>
    </location>
</feature>
<evidence type="ECO:0000313" key="10">
    <source>
        <dbReference type="EMBL" id="JAI26459.1"/>
    </source>
</evidence>
<evidence type="ECO:0000256" key="2">
    <source>
        <dbReference type="ARBA" id="ARBA00005974"/>
    </source>
</evidence>
<dbReference type="GeneID" id="108967583"/>
<comment type="caution">
    <text evidence="9">Lacks conserved residue(s) required for the propagation of feature annotation.</text>
</comment>
<dbReference type="GO" id="GO:0140300">
    <property type="term" value="P:serine import into mitochondrion"/>
    <property type="evidence" value="ECO:0007669"/>
    <property type="project" value="TreeGrafter"/>
</dbReference>
<feature type="transmembrane region" description="Helical" evidence="9">
    <location>
        <begin position="153"/>
        <end position="174"/>
    </location>
</feature>
<keyword evidence="3" id="KW-0813">Transport</keyword>
<evidence type="ECO:0000313" key="11">
    <source>
        <dbReference type="EMBL" id="JAI28369.1"/>
    </source>
</evidence>
<keyword evidence="8 9" id="KW-0472">Membrane</keyword>
<evidence type="ECO:0000256" key="5">
    <source>
        <dbReference type="ARBA" id="ARBA00022970"/>
    </source>
</evidence>
<dbReference type="PANTHER" id="PTHR11153:SF8">
    <property type="entry name" value="SIDEROFLEXIN-1"/>
    <property type="match status" value="1"/>
</dbReference>
<dbReference type="GO" id="GO:0005743">
    <property type="term" value="C:mitochondrial inner membrane"/>
    <property type="evidence" value="ECO:0007669"/>
    <property type="project" value="TreeGrafter"/>
</dbReference>
<dbReference type="Pfam" id="PF03820">
    <property type="entry name" value="SFXNs"/>
    <property type="match status" value="1"/>
</dbReference>
<keyword evidence="4 9" id="KW-0812">Transmembrane</keyword>
<dbReference type="InterPro" id="IPR004686">
    <property type="entry name" value="Mtc"/>
</dbReference>
<organism evidence="11">
    <name type="scientific">Bactrocera latifrons</name>
    <name type="common">Malaysian fruit fly</name>
    <name type="synonym">Chaetodacus latifrons</name>
    <dbReference type="NCBI Taxonomy" id="174628"/>
    <lineage>
        <taxon>Eukaryota</taxon>
        <taxon>Metazoa</taxon>
        <taxon>Ecdysozoa</taxon>
        <taxon>Arthropoda</taxon>
        <taxon>Hexapoda</taxon>
        <taxon>Insecta</taxon>
        <taxon>Pterygota</taxon>
        <taxon>Neoptera</taxon>
        <taxon>Endopterygota</taxon>
        <taxon>Diptera</taxon>
        <taxon>Brachycera</taxon>
        <taxon>Muscomorpha</taxon>
        <taxon>Tephritoidea</taxon>
        <taxon>Tephritidae</taxon>
        <taxon>Bactrocera</taxon>
        <taxon>Bactrocera</taxon>
    </lineage>
</organism>
<evidence type="ECO:0000256" key="9">
    <source>
        <dbReference type="RuleBase" id="RU362000"/>
    </source>
</evidence>
<comment type="subcellular location">
    <subcellularLocation>
        <location evidence="1 9">Mitochondrion membrane</location>
        <topology evidence="1 9">Multi-pass membrane protein</topology>
    </subcellularLocation>
</comment>
<dbReference type="PANTHER" id="PTHR11153">
    <property type="entry name" value="SIDEROFLEXIN"/>
    <property type="match status" value="1"/>
</dbReference>
<dbReference type="CTD" id="40552"/>
<keyword evidence="5" id="KW-0029">Amino-acid transport</keyword>
<dbReference type="NCBIfam" id="TIGR00798">
    <property type="entry name" value="mtc"/>
    <property type="match status" value="1"/>
</dbReference>
<protein>
    <recommendedName>
        <fullName evidence="9">Sidoreflexin</fullName>
    </recommendedName>
</protein>
<dbReference type="AlphaFoldDB" id="A0A0K8UNV1"/>
<dbReference type="EMBL" id="GDHF01023945">
    <property type="protein sequence ID" value="JAI28369.1"/>
    <property type="molecule type" value="Transcribed_RNA"/>
</dbReference>
<accession>A0A0K8UNV1</accession>
<dbReference type="GO" id="GO:0015075">
    <property type="term" value="F:monoatomic ion transmembrane transporter activity"/>
    <property type="evidence" value="ECO:0007669"/>
    <property type="project" value="InterPro"/>
</dbReference>
<reference evidence="11" key="1">
    <citation type="submission" date="2015-06" db="EMBL/GenBank/DDBJ databases">
        <authorList>
            <person name="Hoefler B.C."/>
            <person name="Straight P.D."/>
        </authorList>
    </citation>
    <scope>NUCLEOTIDE SEQUENCE</scope>
</reference>
<dbReference type="OrthoDB" id="6608471at2759"/>